<dbReference type="Proteomes" id="UP001203880">
    <property type="component" value="Unassembled WGS sequence"/>
</dbReference>
<dbReference type="InterPro" id="IPR051792">
    <property type="entry name" value="GGT_bact"/>
</dbReference>
<evidence type="ECO:0000256" key="4">
    <source>
        <dbReference type="ARBA" id="ARBA00022679"/>
    </source>
</evidence>
<dbReference type="EMBL" id="JAMFMB010000003">
    <property type="protein sequence ID" value="MCL6282585.1"/>
    <property type="molecule type" value="Genomic_DNA"/>
</dbReference>
<dbReference type="InterPro" id="IPR000101">
    <property type="entry name" value="GGT_peptidase"/>
</dbReference>
<keyword evidence="7 9" id="KW-0012">Acyltransferase</keyword>
<comment type="caution">
    <text evidence="12">The sequence shown here is derived from an EMBL/GenBank/DDBJ whole genome shotgun (WGS) entry which is preliminary data.</text>
</comment>
<protein>
    <recommendedName>
        <fullName evidence="9">Glutathione hydrolase proenzyme</fullName>
        <ecNumber evidence="9">2.3.2.2</ecNumber>
        <ecNumber evidence="9">3.4.19.13</ecNumber>
    </recommendedName>
    <component>
        <recommendedName>
            <fullName evidence="9">Glutathione hydrolase large chain</fullName>
        </recommendedName>
    </component>
    <component>
        <recommendedName>
            <fullName evidence="9">Glutathione hydrolase small chain</fullName>
        </recommendedName>
    </component>
</protein>
<comment type="similarity">
    <text evidence="3 9">Belongs to the gamma-glutamyltransferase family.</text>
</comment>
<dbReference type="PANTHER" id="PTHR43199">
    <property type="entry name" value="GLUTATHIONE HYDROLASE"/>
    <property type="match status" value="1"/>
</dbReference>
<comment type="catalytic activity">
    <reaction evidence="2 9">
        <text>glutathione + H2O = L-cysteinylglycine + L-glutamate</text>
        <dbReference type="Rhea" id="RHEA:28807"/>
        <dbReference type="ChEBI" id="CHEBI:15377"/>
        <dbReference type="ChEBI" id="CHEBI:29985"/>
        <dbReference type="ChEBI" id="CHEBI:57925"/>
        <dbReference type="ChEBI" id="CHEBI:61694"/>
        <dbReference type="EC" id="3.4.19.13"/>
    </reaction>
</comment>
<evidence type="ECO:0000256" key="8">
    <source>
        <dbReference type="ARBA" id="ARBA00047417"/>
    </source>
</evidence>
<feature type="chain" id="PRO_5046113179" description="Glutathione hydrolase proenzyme" evidence="11">
    <location>
        <begin position="23"/>
        <end position="583"/>
    </location>
</feature>
<dbReference type="InterPro" id="IPR043138">
    <property type="entry name" value="GGT_lsub"/>
</dbReference>
<evidence type="ECO:0000256" key="9">
    <source>
        <dbReference type="RuleBase" id="RU368036"/>
    </source>
</evidence>
<evidence type="ECO:0000256" key="6">
    <source>
        <dbReference type="ARBA" id="ARBA00023145"/>
    </source>
</evidence>
<keyword evidence="4 9" id="KW-0808">Transferase</keyword>
<keyword evidence="13" id="KW-1185">Reference proteome</keyword>
<keyword evidence="6 9" id="KW-0865">Zymogen</keyword>
<evidence type="ECO:0000313" key="13">
    <source>
        <dbReference type="Proteomes" id="UP001203880"/>
    </source>
</evidence>
<evidence type="ECO:0000256" key="5">
    <source>
        <dbReference type="ARBA" id="ARBA00022801"/>
    </source>
</evidence>
<dbReference type="InterPro" id="IPR029055">
    <property type="entry name" value="Ntn_hydrolases_N"/>
</dbReference>
<proteinExistence type="inferred from homology"/>
<evidence type="ECO:0000256" key="1">
    <source>
        <dbReference type="ARBA" id="ARBA00001049"/>
    </source>
</evidence>
<feature type="region of interest" description="Disordered" evidence="10">
    <location>
        <begin position="373"/>
        <end position="401"/>
    </location>
</feature>
<evidence type="ECO:0000256" key="3">
    <source>
        <dbReference type="ARBA" id="ARBA00009381"/>
    </source>
</evidence>
<dbReference type="PANTHER" id="PTHR43199:SF1">
    <property type="entry name" value="GLUTATHIONE HYDROLASE PROENZYME"/>
    <property type="match status" value="1"/>
</dbReference>
<dbReference type="PRINTS" id="PR01210">
    <property type="entry name" value="GGTRANSPTASE"/>
</dbReference>
<dbReference type="Pfam" id="PF01019">
    <property type="entry name" value="G_glu_transpept"/>
    <property type="match status" value="1"/>
</dbReference>
<evidence type="ECO:0000256" key="2">
    <source>
        <dbReference type="ARBA" id="ARBA00001089"/>
    </source>
</evidence>
<evidence type="ECO:0000256" key="11">
    <source>
        <dbReference type="SAM" id="SignalP"/>
    </source>
</evidence>
<dbReference type="NCBIfam" id="TIGR00066">
    <property type="entry name" value="g_glut_trans"/>
    <property type="match status" value="1"/>
</dbReference>
<keyword evidence="11" id="KW-0732">Signal</keyword>
<accession>A0ABT0PYC6</accession>
<sequence length="583" mass="62250">MHRYSLIAALVPGLVLASAAQAQDPAPEVGYGWEEKHSVTGQEFMVSAANPLAVKAGYDVLAEGGTAVDAMIAVQLMLNLVEPQSSGIGGGAFMLYWDASTKQLMTFDARETAPATATPERFLDENGEKMPFKQAISGGQAVGVPGILRLMEVTHNLYGKLPWADLFQSTIQTAEAGFAVSPRMASSLQSTIDFEMPLDVYPGADVYFFDEAGAPLTEGTLLKNPEFADTLRILAAEGADAFYAGPIAEDIVAAVAGTSTVENNITLQDLADYRVKIRPAVCAPYRAYDICGMGPPTSGGLTVGQILGILDKFDIKDMGWSPEFVHLYAEAAKLAYADRGLYMADSDFIDVPVKGLVDPAYLAERAKLIDQNSAADKREAGNPPYQDSALNLAPSKNPGRPGTSHIVIRDAYGNALSMTTTIETFFGSRVFARGFLLNNQLTDFDRAPRDGDRLVANRVEGGKRPRSSMAPTIVMKDDAPYLLVGSPGGSRIINYVAKTIIAVLDWDMDPQDAIETGHFVHRNTGAVDLEEGTSAAGFAEALGGKGHEVNPRDLNSGLHAILIKDGKLIGAADPRREGIAMGR</sequence>
<comment type="PTM">
    <text evidence="9">Cleaved by autocatalysis into a large and a small subunit.</text>
</comment>
<dbReference type="EC" id="3.4.19.13" evidence="9"/>
<dbReference type="RefSeq" id="WP_249706836.1">
    <property type="nucleotide sequence ID" value="NZ_JAMFMB010000003.1"/>
</dbReference>
<comment type="catalytic activity">
    <reaction evidence="8 9">
        <text>an N-terminal (5-L-glutamyl)-[peptide] + an alpha-amino acid = 5-L-glutamyl amino acid + an N-terminal L-alpha-aminoacyl-[peptide]</text>
        <dbReference type="Rhea" id="RHEA:23904"/>
        <dbReference type="Rhea" id="RHEA-COMP:9780"/>
        <dbReference type="Rhea" id="RHEA-COMP:9795"/>
        <dbReference type="ChEBI" id="CHEBI:77644"/>
        <dbReference type="ChEBI" id="CHEBI:78597"/>
        <dbReference type="ChEBI" id="CHEBI:78599"/>
        <dbReference type="ChEBI" id="CHEBI:78608"/>
        <dbReference type="EC" id="2.3.2.2"/>
    </reaction>
</comment>
<evidence type="ECO:0000256" key="10">
    <source>
        <dbReference type="SAM" id="MobiDB-lite"/>
    </source>
</evidence>
<dbReference type="InterPro" id="IPR043137">
    <property type="entry name" value="GGT_ssub_C"/>
</dbReference>
<organism evidence="12 13">
    <name type="scientific">Ruegeria spongiae</name>
    <dbReference type="NCBI Taxonomy" id="2942209"/>
    <lineage>
        <taxon>Bacteria</taxon>
        <taxon>Pseudomonadati</taxon>
        <taxon>Pseudomonadota</taxon>
        <taxon>Alphaproteobacteria</taxon>
        <taxon>Rhodobacterales</taxon>
        <taxon>Roseobacteraceae</taxon>
        <taxon>Ruegeria</taxon>
    </lineage>
</organism>
<dbReference type="Gene3D" id="3.60.20.40">
    <property type="match status" value="1"/>
</dbReference>
<name>A0ABT0PYC6_9RHOB</name>
<dbReference type="Gene3D" id="1.10.246.130">
    <property type="match status" value="1"/>
</dbReference>
<reference evidence="12" key="1">
    <citation type="submission" date="2022-05" db="EMBL/GenBank/DDBJ databases">
        <authorList>
            <person name="Park J.-S."/>
        </authorList>
    </citation>
    <scope>NUCLEOTIDE SEQUENCE</scope>
    <source>
        <strain evidence="12">2012CJ41-6</strain>
    </source>
</reference>
<dbReference type="SUPFAM" id="SSF56235">
    <property type="entry name" value="N-terminal nucleophile aminohydrolases (Ntn hydrolases)"/>
    <property type="match status" value="1"/>
</dbReference>
<keyword evidence="9" id="KW-0317">Glutathione biosynthesis</keyword>
<evidence type="ECO:0000256" key="7">
    <source>
        <dbReference type="ARBA" id="ARBA00023315"/>
    </source>
</evidence>
<comment type="catalytic activity">
    <reaction evidence="1 9">
        <text>an S-substituted glutathione + H2O = an S-substituted L-cysteinylglycine + L-glutamate</text>
        <dbReference type="Rhea" id="RHEA:59468"/>
        <dbReference type="ChEBI" id="CHEBI:15377"/>
        <dbReference type="ChEBI" id="CHEBI:29985"/>
        <dbReference type="ChEBI" id="CHEBI:90779"/>
        <dbReference type="ChEBI" id="CHEBI:143103"/>
        <dbReference type="EC" id="3.4.19.13"/>
    </reaction>
</comment>
<dbReference type="GO" id="GO:0103068">
    <property type="term" value="F:leukotriene C4 gamma-glutamyl transferase activity"/>
    <property type="evidence" value="ECO:0007669"/>
    <property type="project" value="UniProtKB-EC"/>
</dbReference>
<comment type="pathway">
    <text evidence="9">Sulfur metabolism; glutathione metabolism.</text>
</comment>
<feature type="signal peptide" evidence="11">
    <location>
        <begin position="1"/>
        <end position="22"/>
    </location>
</feature>
<keyword evidence="5 9" id="KW-0378">Hydrolase</keyword>
<gene>
    <name evidence="12" type="primary">ggt</name>
    <name evidence="12" type="ORF">M3P21_03500</name>
</gene>
<evidence type="ECO:0000313" key="12">
    <source>
        <dbReference type="EMBL" id="MCL6282585.1"/>
    </source>
</evidence>
<comment type="subunit">
    <text evidence="9">This enzyme consists of two polypeptide chains, which are synthesized in precursor form from a single polypeptide.</text>
</comment>
<dbReference type="EC" id="2.3.2.2" evidence="9"/>